<gene>
    <name evidence="2" type="ORF">H7U36_07695</name>
</gene>
<evidence type="ECO:0000313" key="3">
    <source>
        <dbReference type="Proteomes" id="UP000716906"/>
    </source>
</evidence>
<reference evidence="2 3" key="1">
    <citation type="journal article" date="2021" name="Sci. Rep.">
        <title>The distribution of antibiotic resistance genes in chicken gut microbiota commensals.</title>
        <authorList>
            <person name="Juricova H."/>
            <person name="Matiasovicova J."/>
            <person name="Kubasova T."/>
            <person name="Cejkova D."/>
            <person name="Rychlik I."/>
        </authorList>
    </citation>
    <scope>NUCLEOTIDE SEQUENCE [LARGE SCALE GENOMIC DNA]</scope>
    <source>
        <strain evidence="2 3">An773</strain>
    </source>
</reference>
<sequence length="199" mass="22524">MKKIKKIIVLIIVVVCAFVYAHITKMNLIYDKTIDSSEYLSMGDIGGAEVEQNFQCRENTLDGIEVKCQILGEVSDVIVHYNLVDNESGVVVAEGEKAASEIESTKFNPFVFDTVMGCKDKSYKFVIWSENTTDTDGVSFYYQEGVEDKTGLVIDGNDTQGTMIMRTMTDRFDVETFSIVMIFAAFIYGFMKFLYKLFK</sequence>
<accession>A0ABS2E8Q0</accession>
<keyword evidence="1" id="KW-0812">Transmembrane</keyword>
<feature type="transmembrane region" description="Helical" evidence="1">
    <location>
        <begin position="176"/>
        <end position="195"/>
    </location>
</feature>
<evidence type="ECO:0000313" key="2">
    <source>
        <dbReference type="EMBL" id="MBM6737985.1"/>
    </source>
</evidence>
<dbReference type="Proteomes" id="UP000716906">
    <property type="component" value="Unassembled WGS sequence"/>
</dbReference>
<dbReference type="RefSeq" id="WP_205155969.1">
    <property type="nucleotide sequence ID" value="NZ_JACLYY010000006.1"/>
</dbReference>
<name>A0ABS2E8Q0_9FIRM</name>
<protein>
    <submittedName>
        <fullName evidence="2">Uncharacterized protein</fullName>
    </submittedName>
</protein>
<keyword evidence="3" id="KW-1185">Reference proteome</keyword>
<keyword evidence="1" id="KW-1133">Transmembrane helix</keyword>
<organism evidence="2 3">
    <name type="scientific">Faecalicatena fissicatena</name>
    <dbReference type="NCBI Taxonomy" id="290055"/>
    <lineage>
        <taxon>Bacteria</taxon>
        <taxon>Bacillati</taxon>
        <taxon>Bacillota</taxon>
        <taxon>Clostridia</taxon>
        <taxon>Lachnospirales</taxon>
        <taxon>Lachnospiraceae</taxon>
        <taxon>Faecalicatena</taxon>
    </lineage>
</organism>
<comment type="caution">
    <text evidence="2">The sequence shown here is derived from an EMBL/GenBank/DDBJ whole genome shotgun (WGS) entry which is preliminary data.</text>
</comment>
<dbReference type="EMBL" id="JACLYY010000006">
    <property type="protein sequence ID" value="MBM6737985.1"/>
    <property type="molecule type" value="Genomic_DNA"/>
</dbReference>
<proteinExistence type="predicted"/>
<evidence type="ECO:0000256" key="1">
    <source>
        <dbReference type="SAM" id="Phobius"/>
    </source>
</evidence>
<keyword evidence="1" id="KW-0472">Membrane</keyword>